<dbReference type="EMBL" id="UINC01000855">
    <property type="protein sequence ID" value="SUZ62234.1"/>
    <property type="molecule type" value="Genomic_DNA"/>
</dbReference>
<feature type="transmembrane region" description="Helical" evidence="7">
    <location>
        <begin position="200"/>
        <end position="219"/>
    </location>
</feature>
<accession>A0A381P6K9</accession>
<dbReference type="PANTHER" id="PTHR22926:SF5">
    <property type="entry name" value="PHOSPHO-N-ACETYLMURAMOYL-PENTAPEPTIDE-TRANSFERASE HOMOLOG"/>
    <property type="match status" value="1"/>
</dbReference>
<evidence type="ECO:0000256" key="7">
    <source>
        <dbReference type="SAM" id="Phobius"/>
    </source>
</evidence>
<comment type="similarity">
    <text evidence="2">Belongs to the glycosyltransferase 4 family. MraY subfamily.</text>
</comment>
<sequence>MLYHIFYPLSSDYSFLNVFRYITFRSAYSGVTALIFSMLMGGVMIRMLRVFQVGEKIRDDGPQSHVVKSGTPTMGGLLILSTLIMSTLLWADLTNSYIWLALLATFGFGLVGFIDDVMKLKKNKGMTARVKLALQILLSLAVGIYLIYFDPSRSEYATRLYIPFFKEFTPDLGAWYLLLIVVTIVGTSNAVNLTDGLDGLAIGPIIIATITYTLILYLCGHFKFAEYLRIQHIKDAGEIAVFSSAVIGASLGFLWFNSYPAQIFMGDVGSLSLGGLLGTIAVIAKHELLLLLVGGIFVIEALSVIIQVTYFKYTGGKRFFKMAPLHHHFEHSGWAEPKVIVRFWIVAVVLAMVSLSTLKLR</sequence>
<protein>
    <recommendedName>
        <fullName evidence="9">Phospho-N-acetylmuramoyl-pentapeptide-transferase</fullName>
    </recommendedName>
</protein>
<evidence type="ECO:0000313" key="8">
    <source>
        <dbReference type="EMBL" id="SUZ62234.1"/>
    </source>
</evidence>
<evidence type="ECO:0000256" key="6">
    <source>
        <dbReference type="ARBA" id="ARBA00023136"/>
    </source>
</evidence>
<evidence type="ECO:0008006" key="9">
    <source>
        <dbReference type="Google" id="ProtNLM"/>
    </source>
</evidence>
<dbReference type="InterPro" id="IPR018480">
    <property type="entry name" value="PNAcMuramoyl-5peptid_Trfase_CS"/>
</dbReference>
<dbReference type="InterPro" id="IPR000715">
    <property type="entry name" value="Glycosyl_transferase_4"/>
</dbReference>
<comment type="subcellular location">
    <subcellularLocation>
        <location evidence="1">Membrane</location>
        <topology evidence="1">Multi-pass membrane protein</topology>
    </subcellularLocation>
</comment>
<evidence type="ECO:0000256" key="5">
    <source>
        <dbReference type="ARBA" id="ARBA00022989"/>
    </source>
</evidence>
<keyword evidence="6 7" id="KW-0472">Membrane</keyword>
<feature type="transmembrane region" description="Helical" evidence="7">
    <location>
        <begin position="130"/>
        <end position="149"/>
    </location>
</feature>
<reference evidence="8" key="1">
    <citation type="submission" date="2018-05" db="EMBL/GenBank/DDBJ databases">
        <authorList>
            <person name="Lanie J.A."/>
            <person name="Ng W.-L."/>
            <person name="Kazmierczak K.M."/>
            <person name="Andrzejewski T.M."/>
            <person name="Davidsen T.M."/>
            <person name="Wayne K.J."/>
            <person name="Tettelin H."/>
            <person name="Glass J.I."/>
            <person name="Rusch D."/>
            <person name="Podicherti R."/>
            <person name="Tsui H.-C.T."/>
            <person name="Winkler M.E."/>
        </authorList>
    </citation>
    <scope>NUCLEOTIDE SEQUENCE</scope>
</reference>
<feature type="transmembrane region" description="Helical" evidence="7">
    <location>
        <begin position="239"/>
        <end position="256"/>
    </location>
</feature>
<feature type="transmembrane region" description="Helical" evidence="7">
    <location>
        <begin position="263"/>
        <end position="283"/>
    </location>
</feature>
<organism evidence="8">
    <name type="scientific">marine metagenome</name>
    <dbReference type="NCBI Taxonomy" id="408172"/>
    <lineage>
        <taxon>unclassified sequences</taxon>
        <taxon>metagenomes</taxon>
        <taxon>ecological metagenomes</taxon>
    </lineage>
</organism>
<dbReference type="HAMAP" id="MF_00038">
    <property type="entry name" value="MraY"/>
    <property type="match status" value="1"/>
</dbReference>
<gene>
    <name evidence="8" type="ORF">METZ01_LOCUS15088</name>
</gene>
<dbReference type="CDD" id="cd06852">
    <property type="entry name" value="GT_MraY"/>
    <property type="match status" value="1"/>
</dbReference>
<dbReference type="GO" id="GO:0008963">
    <property type="term" value="F:phospho-N-acetylmuramoyl-pentapeptide-transferase activity"/>
    <property type="evidence" value="ECO:0007669"/>
    <property type="project" value="InterPro"/>
</dbReference>
<feature type="transmembrane region" description="Helical" evidence="7">
    <location>
        <begin position="339"/>
        <end position="358"/>
    </location>
</feature>
<name>A0A381P6K9_9ZZZZ</name>
<keyword evidence="5 7" id="KW-1133">Transmembrane helix</keyword>
<dbReference type="NCBIfam" id="TIGR00445">
    <property type="entry name" value="mraY"/>
    <property type="match status" value="1"/>
</dbReference>
<feature type="transmembrane region" description="Helical" evidence="7">
    <location>
        <begin position="27"/>
        <end position="48"/>
    </location>
</feature>
<feature type="transmembrane region" description="Helical" evidence="7">
    <location>
        <begin position="289"/>
        <end position="311"/>
    </location>
</feature>
<keyword evidence="3" id="KW-0808">Transferase</keyword>
<dbReference type="GO" id="GO:0071555">
    <property type="term" value="P:cell wall organization"/>
    <property type="evidence" value="ECO:0007669"/>
    <property type="project" value="TreeGrafter"/>
</dbReference>
<evidence type="ECO:0000256" key="2">
    <source>
        <dbReference type="ARBA" id="ARBA00005583"/>
    </source>
</evidence>
<dbReference type="PANTHER" id="PTHR22926">
    <property type="entry name" value="PHOSPHO-N-ACETYLMURAMOYL-PENTAPEPTIDE-TRANSFERASE"/>
    <property type="match status" value="1"/>
</dbReference>
<evidence type="ECO:0000256" key="1">
    <source>
        <dbReference type="ARBA" id="ARBA00004141"/>
    </source>
</evidence>
<evidence type="ECO:0000256" key="4">
    <source>
        <dbReference type="ARBA" id="ARBA00022692"/>
    </source>
</evidence>
<dbReference type="AlphaFoldDB" id="A0A381P6K9"/>
<dbReference type="Pfam" id="PF00953">
    <property type="entry name" value="Glycos_transf_4"/>
    <property type="match status" value="1"/>
</dbReference>
<dbReference type="InterPro" id="IPR003524">
    <property type="entry name" value="PNAcMuramoyl-5peptid_Trfase"/>
</dbReference>
<dbReference type="PROSITE" id="PS01347">
    <property type="entry name" value="MRAY_1"/>
    <property type="match status" value="1"/>
</dbReference>
<feature type="transmembrane region" description="Helical" evidence="7">
    <location>
        <begin position="97"/>
        <end position="118"/>
    </location>
</feature>
<evidence type="ECO:0000256" key="3">
    <source>
        <dbReference type="ARBA" id="ARBA00022679"/>
    </source>
</evidence>
<proteinExistence type="inferred from homology"/>
<feature type="transmembrane region" description="Helical" evidence="7">
    <location>
        <begin position="173"/>
        <end position="193"/>
    </location>
</feature>
<dbReference type="GO" id="GO:0005886">
    <property type="term" value="C:plasma membrane"/>
    <property type="evidence" value="ECO:0007669"/>
    <property type="project" value="TreeGrafter"/>
</dbReference>
<feature type="transmembrane region" description="Helical" evidence="7">
    <location>
        <begin position="69"/>
        <end position="91"/>
    </location>
</feature>
<keyword evidence="4 7" id="KW-0812">Transmembrane</keyword>
<dbReference type="PROSITE" id="PS01348">
    <property type="entry name" value="MRAY_2"/>
    <property type="match status" value="1"/>
</dbReference>
<dbReference type="Pfam" id="PF10555">
    <property type="entry name" value="MraY_sig1"/>
    <property type="match status" value="1"/>
</dbReference>
<dbReference type="GO" id="GO:0044038">
    <property type="term" value="P:cell wall macromolecule biosynthetic process"/>
    <property type="evidence" value="ECO:0007669"/>
    <property type="project" value="TreeGrafter"/>
</dbReference>